<organism evidence="1 2">
    <name type="scientific">Trichonephila clavata</name>
    <name type="common">Joro spider</name>
    <name type="synonym">Nephila clavata</name>
    <dbReference type="NCBI Taxonomy" id="2740835"/>
    <lineage>
        <taxon>Eukaryota</taxon>
        <taxon>Metazoa</taxon>
        <taxon>Ecdysozoa</taxon>
        <taxon>Arthropoda</taxon>
        <taxon>Chelicerata</taxon>
        <taxon>Arachnida</taxon>
        <taxon>Araneae</taxon>
        <taxon>Araneomorphae</taxon>
        <taxon>Entelegynae</taxon>
        <taxon>Araneoidea</taxon>
        <taxon>Nephilidae</taxon>
        <taxon>Trichonephila</taxon>
    </lineage>
</organism>
<gene>
    <name evidence="1" type="ORF">TNCT_115991</name>
</gene>
<dbReference type="EMBL" id="BMAO01028577">
    <property type="protein sequence ID" value="GFR25818.1"/>
    <property type="molecule type" value="Genomic_DNA"/>
</dbReference>
<proteinExistence type="predicted"/>
<comment type="caution">
    <text evidence="1">The sequence shown here is derived from an EMBL/GenBank/DDBJ whole genome shotgun (WGS) entry which is preliminary data.</text>
</comment>
<keyword evidence="2" id="KW-1185">Reference proteome</keyword>
<reference evidence="1" key="1">
    <citation type="submission" date="2020-07" db="EMBL/GenBank/DDBJ databases">
        <title>Multicomponent nature underlies the extraordinary mechanical properties of spider dragline silk.</title>
        <authorList>
            <person name="Kono N."/>
            <person name="Nakamura H."/>
            <person name="Mori M."/>
            <person name="Yoshida Y."/>
            <person name="Ohtoshi R."/>
            <person name="Malay A.D."/>
            <person name="Moran D.A.P."/>
            <person name="Tomita M."/>
            <person name="Numata K."/>
            <person name="Arakawa K."/>
        </authorList>
    </citation>
    <scope>NUCLEOTIDE SEQUENCE</scope>
</reference>
<sequence>MWGFVDLTGPQCSLPSWPSLSNRTPPFYSPRLPTIGRLPFPRLKRSFSNDPRLVRLLSLSLFTSWCFHRPCSWSEILSPSLYPPVAFFTTKSVHVDIPLEWLWPGVVLLSPLTPNATARNRLSHVDIPEWLFGMVHFVPFVAF</sequence>
<name>A0A8X6HMA1_TRICU</name>
<protein>
    <submittedName>
        <fullName evidence="1">Uncharacterized protein</fullName>
    </submittedName>
</protein>
<evidence type="ECO:0000313" key="2">
    <source>
        <dbReference type="Proteomes" id="UP000887116"/>
    </source>
</evidence>
<dbReference type="Proteomes" id="UP000887116">
    <property type="component" value="Unassembled WGS sequence"/>
</dbReference>
<dbReference type="AlphaFoldDB" id="A0A8X6HMA1"/>
<evidence type="ECO:0000313" key="1">
    <source>
        <dbReference type="EMBL" id="GFR25818.1"/>
    </source>
</evidence>
<accession>A0A8X6HMA1</accession>